<dbReference type="GO" id="GO:0016301">
    <property type="term" value="F:kinase activity"/>
    <property type="evidence" value="ECO:0007669"/>
    <property type="project" value="InterPro"/>
</dbReference>
<evidence type="ECO:0000256" key="2">
    <source>
        <dbReference type="ARBA" id="ARBA00022840"/>
    </source>
</evidence>
<evidence type="ECO:0000313" key="5">
    <source>
        <dbReference type="Proteomes" id="UP000077671"/>
    </source>
</evidence>
<evidence type="ECO:0000256" key="1">
    <source>
        <dbReference type="ARBA" id="ARBA00022741"/>
    </source>
</evidence>
<dbReference type="PANTHER" id="PTHR39206">
    <property type="entry name" value="SLL8004 PROTEIN"/>
    <property type="match status" value="1"/>
</dbReference>
<dbReference type="AlphaFoldDB" id="A0A8T8SDX1"/>
<feature type="domain" description="Zeta toxin" evidence="3">
    <location>
        <begin position="10"/>
        <end position="91"/>
    </location>
</feature>
<gene>
    <name evidence="4" type="ORF">A4X03_0g8988</name>
</gene>
<evidence type="ECO:0000259" key="3">
    <source>
        <dbReference type="Pfam" id="PF06414"/>
    </source>
</evidence>
<accession>A0A8T8SDX1</accession>
<dbReference type="GO" id="GO:0005524">
    <property type="term" value="F:ATP binding"/>
    <property type="evidence" value="ECO:0007669"/>
    <property type="project" value="UniProtKB-KW"/>
</dbReference>
<name>A0A8T8SDX1_9BASI</name>
<protein>
    <recommendedName>
        <fullName evidence="3">Zeta toxin domain-containing protein</fullName>
    </recommendedName>
</protein>
<proteinExistence type="predicted"/>
<dbReference type="InterPro" id="IPR010488">
    <property type="entry name" value="Zeta_toxin_domain"/>
</dbReference>
<keyword evidence="2" id="KW-0067">ATP-binding</keyword>
<organism evidence="4 5">
    <name type="scientific">Tilletia caries</name>
    <name type="common">wheat bunt fungus</name>
    <dbReference type="NCBI Taxonomy" id="13290"/>
    <lineage>
        <taxon>Eukaryota</taxon>
        <taxon>Fungi</taxon>
        <taxon>Dikarya</taxon>
        <taxon>Basidiomycota</taxon>
        <taxon>Ustilaginomycotina</taxon>
        <taxon>Exobasidiomycetes</taxon>
        <taxon>Tilletiales</taxon>
        <taxon>Tilletiaceae</taxon>
        <taxon>Tilletia</taxon>
    </lineage>
</organism>
<dbReference type="InterPro" id="IPR027417">
    <property type="entry name" value="P-loop_NTPase"/>
</dbReference>
<dbReference type="Proteomes" id="UP000077671">
    <property type="component" value="Unassembled WGS sequence"/>
</dbReference>
<dbReference type="Pfam" id="PF06414">
    <property type="entry name" value="Zeta_toxin"/>
    <property type="match status" value="1"/>
</dbReference>
<dbReference type="EMBL" id="LWDD02003144">
    <property type="protein sequence ID" value="KAE8237972.1"/>
    <property type="molecule type" value="Genomic_DNA"/>
</dbReference>
<comment type="caution">
    <text evidence="4">The sequence shown here is derived from an EMBL/GenBank/DDBJ whole genome shotgun (WGS) entry which is preliminary data.</text>
</comment>
<dbReference type="Gene3D" id="3.40.50.300">
    <property type="entry name" value="P-loop containing nucleotide triphosphate hydrolases"/>
    <property type="match status" value="1"/>
</dbReference>
<keyword evidence="1" id="KW-0547">Nucleotide-binding</keyword>
<evidence type="ECO:0000313" key="4">
    <source>
        <dbReference type="EMBL" id="KAE8237972.1"/>
    </source>
</evidence>
<reference evidence="4" key="2">
    <citation type="journal article" date="2019" name="IMA Fungus">
        <title>Genome sequencing and comparison of five Tilletia species to identify candidate genes for the detection of regulated species infecting wheat.</title>
        <authorList>
            <person name="Nguyen H.D.T."/>
            <person name="Sultana T."/>
            <person name="Kesanakurti P."/>
            <person name="Hambleton S."/>
        </authorList>
    </citation>
    <scope>NUCLEOTIDE SEQUENCE</scope>
    <source>
        <strain evidence="4">DAOMC 238032</strain>
    </source>
</reference>
<sequence length="160" mass="18236">MAAGRAALMKIREMIETRQSFVFETTLSSQQSINLMSRAQATGYYVGLYYVALDSVELNIERVQRRVEKGGHNIPEDIIRRRHEGSLRMLSSALRYADEALLIDNSGIEPREIFRVCAGVIVGSDVDRRNPLHRLFEGRVMEAYDVVRGGETYRLRTAIE</sequence>
<reference evidence="4" key="1">
    <citation type="submission" date="2016-04" db="EMBL/GenBank/DDBJ databases">
        <authorList>
            <person name="Nguyen H.D."/>
            <person name="Kesanakurti P."/>
            <person name="Cullis J."/>
            <person name="Levesque C.A."/>
            <person name="Hambleton S."/>
        </authorList>
    </citation>
    <scope>NUCLEOTIDE SEQUENCE</scope>
    <source>
        <strain evidence="4">DAOMC 238032</strain>
    </source>
</reference>
<dbReference type="PANTHER" id="PTHR39206:SF1">
    <property type="entry name" value="SLL8004 PROTEIN"/>
    <property type="match status" value="1"/>
</dbReference>